<feature type="region of interest" description="Disordered" evidence="2">
    <location>
        <begin position="34"/>
        <end position="78"/>
    </location>
</feature>
<evidence type="ECO:0000256" key="3">
    <source>
        <dbReference type="SAM" id="SignalP"/>
    </source>
</evidence>
<dbReference type="EMBL" id="BAABIK010000011">
    <property type="protein sequence ID" value="GAA4940720.1"/>
    <property type="molecule type" value="Genomic_DNA"/>
</dbReference>
<protein>
    <recommendedName>
        <fullName evidence="4">Peptidase S1 domain-containing protein</fullName>
    </recommendedName>
</protein>
<feature type="chain" id="PRO_5047477389" description="Peptidase S1 domain-containing protein" evidence="3">
    <location>
        <begin position="22"/>
        <end position="352"/>
    </location>
</feature>
<feature type="region of interest" description="Disordered" evidence="2">
    <location>
        <begin position="112"/>
        <end position="139"/>
    </location>
</feature>
<evidence type="ECO:0000256" key="2">
    <source>
        <dbReference type="SAM" id="MobiDB-lite"/>
    </source>
</evidence>
<reference evidence="6" key="1">
    <citation type="journal article" date="2019" name="Int. J. Syst. Evol. Microbiol.">
        <title>The Global Catalogue of Microorganisms (GCM) 10K type strain sequencing project: providing services to taxonomists for standard genome sequencing and annotation.</title>
        <authorList>
            <consortium name="The Broad Institute Genomics Platform"/>
            <consortium name="The Broad Institute Genome Sequencing Center for Infectious Disease"/>
            <person name="Wu L."/>
            <person name="Ma J."/>
        </authorList>
    </citation>
    <scope>NUCLEOTIDE SEQUENCE [LARGE SCALE GENOMIC DNA]</scope>
    <source>
        <strain evidence="6">JCM 18123</strain>
    </source>
</reference>
<sequence length="352" mass="36430">MYSPVSHKLVGTLLSAVTALAGVSGAEPAHDAASGAQAGAAAQAAPSSEAAAPAQDARDRTAPAGHEQDGVVRQAAAVGADEHREVLDYWTRQRMAEAEPLVPALNDLAGSLLPGTGEAEQQAAGGSSTGEPWQGGGRVTRTTGKVFLTLDGRDFTCSASVVSADNHDTVITAGHCLKDGTGPWAANWAFVPGYDDGRSPHGRYTARQMFVAPQWAGGADDSYDFGMAVLNRSDGAHVQDEVGAQPIAFGTEPTDPTYAFGYPATGRYEGRRLHYCSGPTVDDDGGTTANGMACKLTEGSSGGPWLSGFDEGSGKGTVVSVISFKYADDSRTQYGPHLGGAARKVYDRARSY</sequence>
<dbReference type="RefSeq" id="WP_345556595.1">
    <property type="nucleotide sequence ID" value="NZ_BAABIK010000011.1"/>
</dbReference>
<evidence type="ECO:0000313" key="6">
    <source>
        <dbReference type="Proteomes" id="UP001499993"/>
    </source>
</evidence>
<keyword evidence="1 3" id="KW-0732">Signal</keyword>
<dbReference type="PROSITE" id="PS00134">
    <property type="entry name" value="TRYPSIN_HIS"/>
    <property type="match status" value="1"/>
</dbReference>
<feature type="compositionally biased region" description="Low complexity" evidence="2">
    <location>
        <begin position="117"/>
        <end position="126"/>
    </location>
</feature>
<gene>
    <name evidence="5" type="ORF">GCM10023224_23080</name>
</gene>
<comment type="caution">
    <text evidence="5">The sequence shown here is derived from an EMBL/GenBank/DDBJ whole genome shotgun (WGS) entry which is preliminary data.</text>
</comment>
<dbReference type="InterPro" id="IPR009003">
    <property type="entry name" value="Peptidase_S1_PA"/>
</dbReference>
<proteinExistence type="predicted"/>
<feature type="compositionally biased region" description="Basic and acidic residues" evidence="2">
    <location>
        <begin position="56"/>
        <end position="70"/>
    </location>
</feature>
<keyword evidence="6" id="KW-1185">Reference proteome</keyword>
<dbReference type="PANTHER" id="PTHR15462">
    <property type="entry name" value="SERINE PROTEASE"/>
    <property type="match status" value="1"/>
</dbReference>
<evidence type="ECO:0000256" key="1">
    <source>
        <dbReference type="ARBA" id="ARBA00022729"/>
    </source>
</evidence>
<dbReference type="Pfam" id="PF00089">
    <property type="entry name" value="Trypsin"/>
    <property type="match status" value="1"/>
</dbReference>
<name>A0ABP9GF77_9ACTN</name>
<evidence type="ECO:0000259" key="4">
    <source>
        <dbReference type="Pfam" id="PF00089"/>
    </source>
</evidence>
<dbReference type="InterPro" id="IPR050966">
    <property type="entry name" value="Glutamyl_endopeptidase"/>
</dbReference>
<dbReference type="Gene3D" id="2.40.10.10">
    <property type="entry name" value="Trypsin-like serine proteases"/>
    <property type="match status" value="2"/>
</dbReference>
<dbReference type="InterPro" id="IPR043504">
    <property type="entry name" value="Peptidase_S1_PA_chymotrypsin"/>
</dbReference>
<accession>A0ABP9GF77</accession>
<feature type="signal peptide" evidence="3">
    <location>
        <begin position="1"/>
        <end position="21"/>
    </location>
</feature>
<dbReference type="PANTHER" id="PTHR15462:SF19">
    <property type="entry name" value="PEPTIDASE S1 DOMAIN-CONTAINING PROTEIN"/>
    <property type="match status" value="1"/>
</dbReference>
<evidence type="ECO:0000313" key="5">
    <source>
        <dbReference type="EMBL" id="GAA4940720.1"/>
    </source>
</evidence>
<organism evidence="5 6">
    <name type="scientific">Streptomonospora halophila</name>
    <dbReference type="NCBI Taxonomy" id="427369"/>
    <lineage>
        <taxon>Bacteria</taxon>
        <taxon>Bacillati</taxon>
        <taxon>Actinomycetota</taxon>
        <taxon>Actinomycetes</taxon>
        <taxon>Streptosporangiales</taxon>
        <taxon>Nocardiopsidaceae</taxon>
        <taxon>Streptomonospora</taxon>
    </lineage>
</organism>
<feature type="compositionally biased region" description="Low complexity" evidence="2">
    <location>
        <begin position="34"/>
        <end position="55"/>
    </location>
</feature>
<dbReference type="InterPro" id="IPR018114">
    <property type="entry name" value="TRYPSIN_HIS"/>
</dbReference>
<dbReference type="SUPFAM" id="SSF50494">
    <property type="entry name" value="Trypsin-like serine proteases"/>
    <property type="match status" value="1"/>
</dbReference>
<dbReference type="Proteomes" id="UP001499993">
    <property type="component" value="Unassembled WGS sequence"/>
</dbReference>
<dbReference type="InterPro" id="IPR001254">
    <property type="entry name" value="Trypsin_dom"/>
</dbReference>
<feature type="domain" description="Peptidase S1" evidence="4">
    <location>
        <begin position="146"/>
        <end position="331"/>
    </location>
</feature>